<dbReference type="Pfam" id="PF17906">
    <property type="entry name" value="HTH_48"/>
    <property type="match status" value="1"/>
</dbReference>
<comment type="caution">
    <text evidence="2">The sequence shown here is derived from an EMBL/GenBank/DDBJ whole genome shotgun (WGS) entry which is preliminary data.</text>
</comment>
<dbReference type="Gene3D" id="1.10.10.1450">
    <property type="match status" value="1"/>
</dbReference>
<proteinExistence type="predicted"/>
<dbReference type="InterPro" id="IPR041426">
    <property type="entry name" value="Mos1_HTH"/>
</dbReference>
<evidence type="ECO:0000313" key="3">
    <source>
        <dbReference type="Proteomes" id="UP000887159"/>
    </source>
</evidence>
<gene>
    <name evidence="2" type="primary">g.42651</name>
    <name evidence="2" type="ORF">TNCV_1089051</name>
</gene>
<accession>A0A8X6SNS6</accession>
<keyword evidence="3" id="KW-1185">Reference proteome</keyword>
<organism evidence="2 3">
    <name type="scientific">Trichonephila clavipes</name>
    <name type="common">Golden silk orbweaver</name>
    <name type="synonym">Nephila clavipes</name>
    <dbReference type="NCBI Taxonomy" id="2585209"/>
    <lineage>
        <taxon>Eukaryota</taxon>
        <taxon>Metazoa</taxon>
        <taxon>Ecdysozoa</taxon>
        <taxon>Arthropoda</taxon>
        <taxon>Chelicerata</taxon>
        <taxon>Arachnida</taxon>
        <taxon>Araneae</taxon>
        <taxon>Araneomorphae</taxon>
        <taxon>Entelegynae</taxon>
        <taxon>Araneoidea</taxon>
        <taxon>Nephilidae</taxon>
        <taxon>Trichonephila</taxon>
    </lineage>
</organism>
<reference evidence="2" key="1">
    <citation type="submission" date="2020-08" db="EMBL/GenBank/DDBJ databases">
        <title>Multicomponent nature underlies the extraordinary mechanical properties of spider dragline silk.</title>
        <authorList>
            <person name="Kono N."/>
            <person name="Nakamura H."/>
            <person name="Mori M."/>
            <person name="Yoshida Y."/>
            <person name="Ohtoshi R."/>
            <person name="Malay A.D."/>
            <person name="Moran D.A.P."/>
            <person name="Tomita M."/>
            <person name="Numata K."/>
            <person name="Arakawa K."/>
        </authorList>
    </citation>
    <scope>NUCLEOTIDE SEQUENCE</scope>
</reference>
<feature type="domain" description="Mos1 transposase HTH" evidence="1">
    <location>
        <begin position="9"/>
        <end position="56"/>
    </location>
</feature>
<dbReference type="InterPro" id="IPR052709">
    <property type="entry name" value="Transposase-MT_Hybrid"/>
</dbReference>
<protein>
    <submittedName>
        <fullName evidence="2">HTH_48 domain-containing protein</fullName>
    </submittedName>
</protein>
<name>A0A8X6SNS6_TRICX</name>
<dbReference type="PANTHER" id="PTHR46060:SF1">
    <property type="entry name" value="MARINER MOS1 TRANSPOSASE-LIKE PROTEIN"/>
    <property type="match status" value="1"/>
</dbReference>
<dbReference type="AlphaFoldDB" id="A0A8X6SNS6"/>
<dbReference type="Proteomes" id="UP000887159">
    <property type="component" value="Unassembled WGS sequence"/>
</dbReference>
<sequence>MFESPAKCEIRSVIRFWTVRNISAADIHRHVTEVYGTEAMSDSKVRKRVRKFKDGEANVHDEERSGRSSVITDGLLQAVESVRQARLFEVPFPVQSWRETLQ</sequence>
<dbReference type="PANTHER" id="PTHR46060">
    <property type="entry name" value="MARINER MOS1 TRANSPOSASE-LIKE PROTEIN"/>
    <property type="match status" value="1"/>
</dbReference>
<evidence type="ECO:0000313" key="2">
    <source>
        <dbReference type="EMBL" id="GFY17129.1"/>
    </source>
</evidence>
<dbReference type="EMBL" id="BMAU01021343">
    <property type="protein sequence ID" value="GFY17129.1"/>
    <property type="molecule type" value="Genomic_DNA"/>
</dbReference>
<evidence type="ECO:0000259" key="1">
    <source>
        <dbReference type="Pfam" id="PF17906"/>
    </source>
</evidence>